<dbReference type="InterPro" id="IPR018499">
    <property type="entry name" value="Tetraspanin/Peripherin"/>
</dbReference>
<gene>
    <name evidence="6" type="ORF">L9F63_015774</name>
</gene>
<accession>A0AAD8EJJ4</accession>
<organism evidence="6 7">
    <name type="scientific">Diploptera punctata</name>
    <name type="common">Pacific beetle cockroach</name>
    <dbReference type="NCBI Taxonomy" id="6984"/>
    <lineage>
        <taxon>Eukaryota</taxon>
        <taxon>Metazoa</taxon>
        <taxon>Ecdysozoa</taxon>
        <taxon>Arthropoda</taxon>
        <taxon>Hexapoda</taxon>
        <taxon>Insecta</taxon>
        <taxon>Pterygota</taxon>
        <taxon>Neoptera</taxon>
        <taxon>Polyneoptera</taxon>
        <taxon>Dictyoptera</taxon>
        <taxon>Blattodea</taxon>
        <taxon>Blaberoidea</taxon>
        <taxon>Blaberidae</taxon>
        <taxon>Diplopterinae</taxon>
        <taxon>Diploptera</taxon>
    </lineage>
</organism>
<dbReference type="GO" id="GO:0016020">
    <property type="term" value="C:membrane"/>
    <property type="evidence" value="ECO:0007669"/>
    <property type="project" value="UniProtKB-SubCell"/>
</dbReference>
<protein>
    <submittedName>
        <fullName evidence="6">Uncharacterized protein</fullName>
    </submittedName>
</protein>
<proteinExistence type="predicted"/>
<feature type="compositionally biased region" description="Basic and acidic residues" evidence="5">
    <location>
        <begin position="153"/>
        <end position="175"/>
    </location>
</feature>
<evidence type="ECO:0000256" key="3">
    <source>
        <dbReference type="ARBA" id="ARBA00022989"/>
    </source>
</evidence>
<dbReference type="Gene3D" id="1.10.1450.10">
    <property type="entry name" value="Tetraspanin"/>
    <property type="match status" value="1"/>
</dbReference>
<reference evidence="6" key="2">
    <citation type="submission" date="2023-05" db="EMBL/GenBank/DDBJ databases">
        <authorList>
            <person name="Fouks B."/>
        </authorList>
    </citation>
    <scope>NUCLEOTIDE SEQUENCE</scope>
    <source>
        <strain evidence="6">Stay&amp;Tobe</strain>
        <tissue evidence="6">Testes</tissue>
    </source>
</reference>
<reference evidence="6" key="1">
    <citation type="journal article" date="2023" name="IScience">
        <title>Live-bearing cockroach genome reveals convergent evolutionary mechanisms linked to viviparity in insects and beyond.</title>
        <authorList>
            <person name="Fouks B."/>
            <person name="Harrison M.C."/>
            <person name="Mikhailova A.A."/>
            <person name="Marchal E."/>
            <person name="English S."/>
            <person name="Carruthers M."/>
            <person name="Jennings E.C."/>
            <person name="Chiamaka E.L."/>
            <person name="Frigard R.A."/>
            <person name="Pippel M."/>
            <person name="Attardo G.M."/>
            <person name="Benoit J.B."/>
            <person name="Bornberg-Bauer E."/>
            <person name="Tobe S.S."/>
        </authorList>
    </citation>
    <scope>NUCLEOTIDE SEQUENCE</scope>
    <source>
        <strain evidence="6">Stay&amp;Tobe</strain>
    </source>
</reference>
<dbReference type="InterPro" id="IPR008952">
    <property type="entry name" value="Tetraspanin_EC2_sf"/>
</dbReference>
<evidence type="ECO:0000313" key="7">
    <source>
        <dbReference type="Proteomes" id="UP001233999"/>
    </source>
</evidence>
<keyword evidence="3" id="KW-1133">Transmembrane helix</keyword>
<dbReference type="Pfam" id="PF00335">
    <property type="entry name" value="Tetraspanin"/>
    <property type="match status" value="1"/>
</dbReference>
<dbReference type="EMBL" id="JASPKZ010003831">
    <property type="protein sequence ID" value="KAJ9592573.1"/>
    <property type="molecule type" value="Genomic_DNA"/>
</dbReference>
<sequence length="175" mass="19543">MKEYSKDLDAKVSIDKLQIQFECCGSHNYRDWFHIPWIRPENGGVIPVEVGDFVSDDVPFSCCSGGSLRPCIHHKILSTHHIYRYDPQRHLSISTRGCSKALEQAGNDNISKQSVLTVITATVQAIIGVCSRILQTSVMSRLEENDLDLGSPKSHEAERSKKSASVEEEKATQTK</sequence>
<dbReference type="Proteomes" id="UP001233999">
    <property type="component" value="Unassembled WGS sequence"/>
</dbReference>
<feature type="region of interest" description="Disordered" evidence="5">
    <location>
        <begin position="145"/>
        <end position="175"/>
    </location>
</feature>
<evidence type="ECO:0000313" key="6">
    <source>
        <dbReference type="EMBL" id="KAJ9592573.1"/>
    </source>
</evidence>
<comment type="subcellular location">
    <subcellularLocation>
        <location evidence="1">Membrane</location>
        <topology evidence="1">Multi-pass membrane protein</topology>
    </subcellularLocation>
</comment>
<evidence type="ECO:0000256" key="1">
    <source>
        <dbReference type="ARBA" id="ARBA00004141"/>
    </source>
</evidence>
<evidence type="ECO:0000256" key="5">
    <source>
        <dbReference type="SAM" id="MobiDB-lite"/>
    </source>
</evidence>
<dbReference type="SUPFAM" id="SSF48652">
    <property type="entry name" value="Tetraspanin"/>
    <property type="match status" value="1"/>
</dbReference>
<evidence type="ECO:0000256" key="4">
    <source>
        <dbReference type="ARBA" id="ARBA00023136"/>
    </source>
</evidence>
<comment type="caution">
    <text evidence="6">The sequence shown here is derived from an EMBL/GenBank/DDBJ whole genome shotgun (WGS) entry which is preliminary data.</text>
</comment>
<dbReference type="AlphaFoldDB" id="A0AAD8EJJ4"/>
<keyword evidence="7" id="KW-1185">Reference proteome</keyword>
<evidence type="ECO:0000256" key="2">
    <source>
        <dbReference type="ARBA" id="ARBA00022692"/>
    </source>
</evidence>
<keyword evidence="4" id="KW-0472">Membrane</keyword>
<feature type="non-terminal residue" evidence="6">
    <location>
        <position position="1"/>
    </location>
</feature>
<name>A0AAD8EJJ4_DIPPU</name>
<keyword evidence="2" id="KW-0812">Transmembrane</keyword>